<evidence type="ECO:0000313" key="13">
    <source>
        <dbReference type="Proteomes" id="UP000249390"/>
    </source>
</evidence>
<keyword evidence="10" id="KW-0812">Transmembrane</keyword>
<dbReference type="Proteomes" id="UP000249390">
    <property type="component" value="Unassembled WGS sequence"/>
</dbReference>
<keyword evidence="10" id="KW-1133">Transmembrane helix</keyword>
<dbReference type="FunFam" id="3.30.40.10:FF:000127">
    <property type="entry name" value="E3 ubiquitin-protein ligase RNF181"/>
    <property type="match status" value="1"/>
</dbReference>
<dbReference type="PANTHER" id="PTHR15710">
    <property type="entry name" value="E3 UBIQUITIN-PROTEIN LIGASE PRAJA"/>
    <property type="match status" value="1"/>
</dbReference>
<evidence type="ECO:0000256" key="5">
    <source>
        <dbReference type="ARBA" id="ARBA00022771"/>
    </source>
</evidence>
<keyword evidence="3" id="KW-0808">Transferase</keyword>
<dbReference type="GO" id="GO:0061630">
    <property type="term" value="F:ubiquitin protein ligase activity"/>
    <property type="evidence" value="ECO:0007669"/>
    <property type="project" value="UniProtKB-EC"/>
</dbReference>
<feature type="compositionally biased region" description="Low complexity" evidence="9">
    <location>
        <begin position="118"/>
        <end position="127"/>
    </location>
</feature>
<keyword evidence="13" id="KW-1185">Reference proteome</keyword>
<dbReference type="GO" id="GO:0016567">
    <property type="term" value="P:protein ubiquitination"/>
    <property type="evidence" value="ECO:0007669"/>
    <property type="project" value="TreeGrafter"/>
</dbReference>
<reference evidence="12 13" key="1">
    <citation type="submission" date="2018-06" db="EMBL/GenBank/DDBJ databases">
        <title>The Genome of Cuscuta australis (Dodder) Provides Insight into the Evolution of Plant Parasitism.</title>
        <authorList>
            <person name="Liu H."/>
        </authorList>
    </citation>
    <scope>NUCLEOTIDE SEQUENCE [LARGE SCALE GENOMIC DNA]</scope>
    <source>
        <strain evidence="13">cv. Yunnan</strain>
        <tissue evidence="12">Vines</tissue>
    </source>
</reference>
<dbReference type="PANTHER" id="PTHR15710:SF242">
    <property type="entry name" value="OS06G0633500 PROTEIN"/>
    <property type="match status" value="1"/>
</dbReference>
<evidence type="ECO:0000256" key="2">
    <source>
        <dbReference type="ARBA" id="ARBA00012483"/>
    </source>
</evidence>
<accession>A0A328DS34</accession>
<dbReference type="AlphaFoldDB" id="A0A328DS34"/>
<dbReference type="EC" id="2.3.2.27" evidence="2"/>
<feature type="compositionally biased region" description="Polar residues" evidence="9">
    <location>
        <begin position="378"/>
        <end position="387"/>
    </location>
</feature>
<dbReference type="GO" id="GO:0005737">
    <property type="term" value="C:cytoplasm"/>
    <property type="evidence" value="ECO:0007669"/>
    <property type="project" value="TreeGrafter"/>
</dbReference>
<dbReference type="EMBL" id="NQVE01000116">
    <property type="protein sequence ID" value="RAL47169.1"/>
    <property type="molecule type" value="Genomic_DNA"/>
</dbReference>
<dbReference type="Pfam" id="PF13639">
    <property type="entry name" value="zf-RING_2"/>
    <property type="match status" value="1"/>
</dbReference>
<sequence length="471" mass="51935">MDSNSEDTPGLSSSSCSLCLKILTSDNDTTDFEAVNMCSDCNFLVLEDLDSPMRDVYQWRSSGFRRTRYNSSAESIENLFPQQVSYVFNFAREHQDNMLEHDDHSVDADGGSRSLQCTSSSPTPSGSRRLRRVLSDTESDGIGPGIAESESNLRFGGHYRVVDGENESISYGWSSNASDDGSSLLGIENSAYEGSDVQTDTDIDPMHAGMYHWNSDDQEEDASRWEEAGSEETIFGGRSRQRSLSLTESTWSRLNNILSAESEDIVDGHEFDELVDHLSDADGFRRGAPPAAASALNSLPRVVIKNHEQLDGMVCAICKDSLFVETIVNQLPCSHLYHPSCIIPWLSSRNTCPLCRYELPTDDQEYEDKKHRNREIQQSDMNGDGSSDVVNAASEAISTGGSRSGGPQGRWYSIAAAAAAAAPVISVVGIALLLWLGNPLTEPRRKSSVLEVFSSHRQPSNHRGRRRWNLI</sequence>
<protein>
    <recommendedName>
        <fullName evidence="2">RING-type E3 ubiquitin transferase</fullName>
        <ecNumber evidence="2">2.3.2.27</ecNumber>
    </recommendedName>
</protein>
<feature type="region of interest" description="Disordered" evidence="9">
    <location>
        <begin position="101"/>
        <end position="149"/>
    </location>
</feature>
<comment type="caution">
    <text evidence="12">The sequence shown here is derived from an EMBL/GenBank/DDBJ whole genome shotgun (WGS) entry which is preliminary data.</text>
</comment>
<evidence type="ECO:0000256" key="10">
    <source>
        <dbReference type="SAM" id="Phobius"/>
    </source>
</evidence>
<evidence type="ECO:0000256" key="8">
    <source>
        <dbReference type="PROSITE-ProRule" id="PRU00175"/>
    </source>
</evidence>
<keyword evidence="6" id="KW-0833">Ubl conjugation pathway</keyword>
<gene>
    <name evidence="12" type="ORF">DM860_016984</name>
</gene>
<keyword evidence="5 8" id="KW-0863">Zinc-finger</keyword>
<comment type="catalytic activity">
    <reaction evidence="1">
        <text>S-ubiquitinyl-[E2 ubiquitin-conjugating enzyme]-L-cysteine + [acceptor protein]-L-lysine = [E2 ubiquitin-conjugating enzyme]-L-cysteine + N(6)-ubiquitinyl-[acceptor protein]-L-lysine.</text>
        <dbReference type="EC" id="2.3.2.27"/>
    </reaction>
</comment>
<keyword evidence="4" id="KW-0479">Metal-binding</keyword>
<keyword evidence="7" id="KW-0862">Zinc</keyword>
<dbReference type="PROSITE" id="PS50089">
    <property type="entry name" value="ZF_RING_2"/>
    <property type="match status" value="1"/>
</dbReference>
<dbReference type="InterPro" id="IPR013083">
    <property type="entry name" value="Znf_RING/FYVE/PHD"/>
</dbReference>
<dbReference type="SMART" id="SM00184">
    <property type="entry name" value="RING"/>
    <property type="match status" value="1"/>
</dbReference>
<evidence type="ECO:0000259" key="11">
    <source>
        <dbReference type="PROSITE" id="PS50089"/>
    </source>
</evidence>
<evidence type="ECO:0000256" key="4">
    <source>
        <dbReference type="ARBA" id="ARBA00022723"/>
    </source>
</evidence>
<evidence type="ECO:0000256" key="7">
    <source>
        <dbReference type="ARBA" id="ARBA00022833"/>
    </source>
</evidence>
<dbReference type="GO" id="GO:0008270">
    <property type="term" value="F:zinc ion binding"/>
    <property type="evidence" value="ECO:0007669"/>
    <property type="project" value="UniProtKB-KW"/>
</dbReference>
<evidence type="ECO:0000256" key="1">
    <source>
        <dbReference type="ARBA" id="ARBA00000900"/>
    </source>
</evidence>
<evidence type="ECO:0000256" key="6">
    <source>
        <dbReference type="ARBA" id="ARBA00022786"/>
    </source>
</evidence>
<dbReference type="InterPro" id="IPR001841">
    <property type="entry name" value="Znf_RING"/>
</dbReference>
<keyword evidence="10" id="KW-0472">Membrane</keyword>
<proteinExistence type="predicted"/>
<feature type="region of interest" description="Disordered" evidence="9">
    <location>
        <begin position="365"/>
        <end position="387"/>
    </location>
</feature>
<name>A0A328DS34_9ASTE</name>
<feature type="transmembrane region" description="Helical" evidence="10">
    <location>
        <begin position="411"/>
        <end position="436"/>
    </location>
</feature>
<feature type="domain" description="RING-type" evidence="11">
    <location>
        <begin position="315"/>
        <end position="356"/>
    </location>
</feature>
<evidence type="ECO:0000313" key="12">
    <source>
        <dbReference type="EMBL" id="RAL47169.1"/>
    </source>
</evidence>
<organism evidence="12 13">
    <name type="scientific">Cuscuta australis</name>
    <dbReference type="NCBI Taxonomy" id="267555"/>
    <lineage>
        <taxon>Eukaryota</taxon>
        <taxon>Viridiplantae</taxon>
        <taxon>Streptophyta</taxon>
        <taxon>Embryophyta</taxon>
        <taxon>Tracheophyta</taxon>
        <taxon>Spermatophyta</taxon>
        <taxon>Magnoliopsida</taxon>
        <taxon>eudicotyledons</taxon>
        <taxon>Gunneridae</taxon>
        <taxon>Pentapetalae</taxon>
        <taxon>asterids</taxon>
        <taxon>lamiids</taxon>
        <taxon>Solanales</taxon>
        <taxon>Convolvulaceae</taxon>
        <taxon>Cuscuteae</taxon>
        <taxon>Cuscuta</taxon>
        <taxon>Cuscuta subgen. Grammica</taxon>
        <taxon>Cuscuta sect. Cleistogrammica</taxon>
    </lineage>
</organism>
<dbReference type="Gene3D" id="3.30.40.10">
    <property type="entry name" value="Zinc/RING finger domain, C3HC4 (zinc finger)"/>
    <property type="match status" value="1"/>
</dbReference>
<evidence type="ECO:0000256" key="3">
    <source>
        <dbReference type="ARBA" id="ARBA00022679"/>
    </source>
</evidence>
<dbReference type="SUPFAM" id="SSF57850">
    <property type="entry name" value="RING/U-box"/>
    <property type="match status" value="1"/>
</dbReference>
<evidence type="ECO:0000256" key="9">
    <source>
        <dbReference type="SAM" id="MobiDB-lite"/>
    </source>
</evidence>
<feature type="compositionally biased region" description="Basic and acidic residues" evidence="9">
    <location>
        <begin position="367"/>
        <end position="377"/>
    </location>
</feature>